<evidence type="ECO:0000256" key="1">
    <source>
        <dbReference type="SAM" id="MobiDB-lite"/>
    </source>
</evidence>
<dbReference type="InterPro" id="IPR031746">
    <property type="entry name" value="DUF4732"/>
</dbReference>
<dbReference type="AlphaFoldDB" id="K1RBV0"/>
<proteinExistence type="predicted"/>
<dbReference type="PANTHER" id="PTHR37153">
    <property type="entry name" value="CHROMOSOME 19 C19ORF81 HOMOLOG"/>
    <property type="match status" value="1"/>
</dbReference>
<organism evidence="2">
    <name type="scientific">Magallana gigas</name>
    <name type="common">Pacific oyster</name>
    <name type="synonym">Crassostrea gigas</name>
    <dbReference type="NCBI Taxonomy" id="29159"/>
    <lineage>
        <taxon>Eukaryota</taxon>
        <taxon>Metazoa</taxon>
        <taxon>Spiralia</taxon>
        <taxon>Lophotrochozoa</taxon>
        <taxon>Mollusca</taxon>
        <taxon>Bivalvia</taxon>
        <taxon>Autobranchia</taxon>
        <taxon>Pteriomorphia</taxon>
        <taxon>Ostreida</taxon>
        <taxon>Ostreoidea</taxon>
        <taxon>Ostreidae</taxon>
        <taxon>Magallana</taxon>
    </lineage>
</organism>
<gene>
    <name evidence="2" type="ORF">CGI_10027322</name>
</gene>
<dbReference type="HOGENOM" id="CLU_667735_0_0_1"/>
<evidence type="ECO:0000313" key="2">
    <source>
        <dbReference type="EMBL" id="EKC43223.1"/>
    </source>
</evidence>
<sequence length="412" mass="46554">MDDRGDVATFSHCDVTMTTYHDISTIRAGLHCDIEMPTSSQAMILKSRHLDEKFTDFRKLCESERASPVSSVDLNDLFKESCRAVGEEFLKCYLKGSKEKVRAKLIKLLENKKLISKLQEAATTSGNHSGRAGSDEQVAHRVRPKTSVPAAHRSPREERSEARSKSATGAKVVGHIPLGVHTGLPENIVSLGFRRPAKKSIRRGAKSAPAVTEAEACQMHKNEEMKKDVKPNHDIHVIIARTKKEEIVLAETLSGEPTPESFTQKQEDACAQYEDLCLPAVSLRKKPAEKRPLTVCFSLRDNESVTHKELKDHIEAGLGVKIMRLQYEPLSIRSGDPSVNGRWLATLRNLFEVDTILRKGFYMNGDHMLVKRWNDVAEREYRNYMYYKDVANARERWNLTASKSAKKFHKSR</sequence>
<feature type="region of interest" description="Disordered" evidence="1">
    <location>
        <begin position="120"/>
        <end position="169"/>
    </location>
</feature>
<name>K1RBV0_MAGGI</name>
<accession>K1RBV0</accession>
<reference evidence="2" key="1">
    <citation type="journal article" date="2012" name="Nature">
        <title>The oyster genome reveals stress adaptation and complexity of shell formation.</title>
        <authorList>
            <person name="Zhang G."/>
            <person name="Fang X."/>
            <person name="Guo X."/>
            <person name="Li L."/>
            <person name="Luo R."/>
            <person name="Xu F."/>
            <person name="Yang P."/>
            <person name="Zhang L."/>
            <person name="Wang X."/>
            <person name="Qi H."/>
            <person name="Xiong Z."/>
            <person name="Que H."/>
            <person name="Xie Y."/>
            <person name="Holland P.W."/>
            <person name="Paps J."/>
            <person name="Zhu Y."/>
            <person name="Wu F."/>
            <person name="Chen Y."/>
            <person name="Wang J."/>
            <person name="Peng C."/>
            <person name="Meng J."/>
            <person name="Yang L."/>
            <person name="Liu J."/>
            <person name="Wen B."/>
            <person name="Zhang N."/>
            <person name="Huang Z."/>
            <person name="Zhu Q."/>
            <person name="Feng Y."/>
            <person name="Mount A."/>
            <person name="Hedgecock D."/>
            <person name="Xu Z."/>
            <person name="Liu Y."/>
            <person name="Domazet-Loso T."/>
            <person name="Du Y."/>
            <person name="Sun X."/>
            <person name="Zhang S."/>
            <person name="Liu B."/>
            <person name="Cheng P."/>
            <person name="Jiang X."/>
            <person name="Li J."/>
            <person name="Fan D."/>
            <person name="Wang W."/>
            <person name="Fu W."/>
            <person name="Wang T."/>
            <person name="Wang B."/>
            <person name="Zhang J."/>
            <person name="Peng Z."/>
            <person name="Li Y."/>
            <person name="Li N."/>
            <person name="Wang J."/>
            <person name="Chen M."/>
            <person name="He Y."/>
            <person name="Tan F."/>
            <person name="Song X."/>
            <person name="Zheng Q."/>
            <person name="Huang R."/>
            <person name="Yang H."/>
            <person name="Du X."/>
            <person name="Chen L."/>
            <person name="Yang M."/>
            <person name="Gaffney P.M."/>
            <person name="Wang S."/>
            <person name="Luo L."/>
            <person name="She Z."/>
            <person name="Ming Y."/>
            <person name="Huang W."/>
            <person name="Zhang S."/>
            <person name="Huang B."/>
            <person name="Zhang Y."/>
            <person name="Qu T."/>
            <person name="Ni P."/>
            <person name="Miao G."/>
            <person name="Wang J."/>
            <person name="Wang Q."/>
            <person name="Steinberg C.E."/>
            <person name="Wang H."/>
            <person name="Li N."/>
            <person name="Qian L."/>
            <person name="Zhang G."/>
            <person name="Li Y."/>
            <person name="Yang H."/>
            <person name="Liu X."/>
            <person name="Wang J."/>
            <person name="Yin Y."/>
            <person name="Wang J."/>
        </authorList>
    </citation>
    <scope>NUCLEOTIDE SEQUENCE [LARGE SCALE GENOMIC DNA]</scope>
    <source>
        <strain evidence="2">05x7-T-G4-1.051#20</strain>
    </source>
</reference>
<dbReference type="PANTHER" id="PTHR37153:SF1">
    <property type="entry name" value="HYPOTHETICAL LOC292874"/>
    <property type="match status" value="1"/>
</dbReference>
<protein>
    <submittedName>
        <fullName evidence="2">Uncharacterized protein</fullName>
    </submittedName>
</protein>
<feature type="compositionally biased region" description="Basic and acidic residues" evidence="1">
    <location>
        <begin position="154"/>
        <end position="164"/>
    </location>
</feature>
<dbReference type="OrthoDB" id="6109388at2759"/>
<dbReference type="EMBL" id="JH817465">
    <property type="protein sequence ID" value="EKC43223.1"/>
    <property type="molecule type" value="Genomic_DNA"/>
</dbReference>
<dbReference type="InParanoid" id="K1RBV0"/>